<evidence type="ECO:0008006" key="4">
    <source>
        <dbReference type="Google" id="ProtNLM"/>
    </source>
</evidence>
<keyword evidence="3" id="KW-1185">Reference proteome</keyword>
<dbReference type="InterPro" id="IPR036291">
    <property type="entry name" value="NAD(P)-bd_dom_sf"/>
</dbReference>
<evidence type="ECO:0000256" key="1">
    <source>
        <dbReference type="ARBA" id="ARBA00023002"/>
    </source>
</evidence>
<evidence type="ECO:0000313" key="3">
    <source>
        <dbReference type="Proteomes" id="UP000245697"/>
    </source>
</evidence>
<dbReference type="PANTHER" id="PTHR43157">
    <property type="entry name" value="PHOSPHATIDYLINOSITOL-GLYCAN BIOSYNTHESIS CLASS F PROTEIN-RELATED"/>
    <property type="match status" value="1"/>
</dbReference>
<protein>
    <recommendedName>
        <fullName evidence="4">Short subunit dehydrogenase</fullName>
    </recommendedName>
</protein>
<comment type="caution">
    <text evidence="2">The sequence shown here is derived from an EMBL/GenBank/DDBJ whole genome shotgun (WGS) entry which is preliminary data.</text>
</comment>
<dbReference type="Gene3D" id="3.40.50.720">
    <property type="entry name" value="NAD(P)-binding Rossmann-like Domain"/>
    <property type="match status" value="1"/>
</dbReference>
<organism evidence="2 3">
    <name type="scientific">Actinoplanes xinjiangensis</name>
    <dbReference type="NCBI Taxonomy" id="512350"/>
    <lineage>
        <taxon>Bacteria</taxon>
        <taxon>Bacillati</taxon>
        <taxon>Actinomycetota</taxon>
        <taxon>Actinomycetes</taxon>
        <taxon>Micromonosporales</taxon>
        <taxon>Micromonosporaceae</taxon>
        <taxon>Actinoplanes</taxon>
    </lineage>
</organism>
<dbReference type="SUPFAM" id="SSF51735">
    <property type="entry name" value="NAD(P)-binding Rossmann-fold domains"/>
    <property type="match status" value="1"/>
</dbReference>
<sequence>MQPTIVITGATNGLGRLDIMFTMELARRLAGSTVTANCLDPGFNTTGLGRELRFAGVLEKVLTRLGIGGPAHGAGLIVALATDPGFAGRTGGYHTVRDARQIRPTPPGDDPERQALLWRETERILQTGER</sequence>
<dbReference type="Proteomes" id="UP000245697">
    <property type="component" value="Unassembled WGS sequence"/>
</dbReference>
<dbReference type="GO" id="GO:0016491">
    <property type="term" value="F:oxidoreductase activity"/>
    <property type="evidence" value="ECO:0007669"/>
    <property type="project" value="UniProtKB-KW"/>
</dbReference>
<name>A0A316F3U1_9ACTN</name>
<keyword evidence="1" id="KW-0560">Oxidoreductase</keyword>
<gene>
    <name evidence="2" type="ORF">BC793_12140</name>
</gene>
<dbReference type="EMBL" id="QGGR01000021">
    <property type="protein sequence ID" value="PWK39773.1"/>
    <property type="molecule type" value="Genomic_DNA"/>
</dbReference>
<dbReference type="RefSeq" id="WP_203896481.1">
    <property type="nucleotide sequence ID" value="NZ_BONA01000076.1"/>
</dbReference>
<reference evidence="2 3" key="1">
    <citation type="submission" date="2018-05" db="EMBL/GenBank/DDBJ databases">
        <title>Genomic Encyclopedia of Archaeal and Bacterial Type Strains, Phase II (KMG-II): from individual species to whole genera.</title>
        <authorList>
            <person name="Goeker M."/>
        </authorList>
    </citation>
    <scope>NUCLEOTIDE SEQUENCE [LARGE SCALE GENOMIC DNA]</scope>
    <source>
        <strain evidence="2 3">DSM 45184</strain>
    </source>
</reference>
<accession>A0A316F3U1</accession>
<dbReference type="PANTHER" id="PTHR43157:SF31">
    <property type="entry name" value="PHOSPHATIDYLINOSITOL-GLYCAN BIOSYNTHESIS CLASS F PROTEIN"/>
    <property type="match status" value="1"/>
</dbReference>
<proteinExistence type="predicted"/>
<evidence type="ECO:0000313" key="2">
    <source>
        <dbReference type="EMBL" id="PWK39773.1"/>
    </source>
</evidence>
<dbReference type="AlphaFoldDB" id="A0A316F3U1"/>